<organism evidence="2">
    <name type="scientific">Hexamita inflata</name>
    <dbReference type="NCBI Taxonomy" id="28002"/>
    <lineage>
        <taxon>Eukaryota</taxon>
        <taxon>Metamonada</taxon>
        <taxon>Diplomonadida</taxon>
        <taxon>Hexamitidae</taxon>
        <taxon>Hexamitinae</taxon>
        <taxon>Hexamita</taxon>
    </lineage>
</organism>
<proteinExistence type="predicted"/>
<sequence>MKQIQLDIKIIALFETSICVSYSLLLFYLKTFNLQTQLQTYAQFSIKCQLLVISTAIIVKTTCQESDLMRTFNLSSYLVFYLQSQFLIVYLKQNIPREFRVLLMYPQKLVILIYLYRTIKYILLLSKLHVDYLTKYTSK</sequence>
<evidence type="ECO:0000256" key="1">
    <source>
        <dbReference type="SAM" id="Phobius"/>
    </source>
</evidence>
<comment type="caution">
    <text evidence="2">The sequence shown here is derived from an EMBL/GenBank/DDBJ whole genome shotgun (WGS) entry which is preliminary data.</text>
</comment>
<reference evidence="2" key="1">
    <citation type="submission" date="2023-06" db="EMBL/GenBank/DDBJ databases">
        <authorList>
            <person name="Kurt Z."/>
        </authorList>
    </citation>
    <scope>NUCLEOTIDE SEQUENCE</scope>
</reference>
<reference evidence="3 4" key="2">
    <citation type="submission" date="2024-07" db="EMBL/GenBank/DDBJ databases">
        <authorList>
            <person name="Akdeniz Z."/>
        </authorList>
    </citation>
    <scope>NUCLEOTIDE SEQUENCE [LARGE SCALE GENOMIC DNA]</scope>
</reference>
<gene>
    <name evidence="2" type="ORF">HINF_LOCUS3509</name>
    <name evidence="3" type="ORF">HINF_LOCUS57369</name>
</gene>
<keyword evidence="1" id="KW-1133">Transmembrane helix</keyword>
<dbReference type="Proteomes" id="UP001642409">
    <property type="component" value="Unassembled WGS sequence"/>
</dbReference>
<evidence type="ECO:0000313" key="2">
    <source>
        <dbReference type="EMBL" id="CAI9915864.1"/>
    </source>
</evidence>
<evidence type="ECO:0000313" key="4">
    <source>
        <dbReference type="Proteomes" id="UP001642409"/>
    </source>
</evidence>
<dbReference type="AlphaFoldDB" id="A0AA86TDS2"/>
<keyword evidence="4" id="KW-1185">Reference proteome</keyword>
<feature type="transmembrane region" description="Helical" evidence="1">
    <location>
        <begin position="12"/>
        <end position="29"/>
    </location>
</feature>
<protein>
    <submittedName>
        <fullName evidence="3">Hypothetical_protein</fullName>
    </submittedName>
</protein>
<accession>A0AA86TDS2</accession>
<name>A0AA86TDS2_9EUKA</name>
<dbReference type="EMBL" id="CATOUU010000082">
    <property type="protein sequence ID" value="CAI9915864.1"/>
    <property type="molecule type" value="Genomic_DNA"/>
</dbReference>
<keyword evidence="1" id="KW-0472">Membrane</keyword>
<dbReference type="EMBL" id="CAXDID020000316">
    <property type="protein sequence ID" value="CAL6075774.1"/>
    <property type="molecule type" value="Genomic_DNA"/>
</dbReference>
<keyword evidence="1" id="KW-0812">Transmembrane</keyword>
<evidence type="ECO:0000313" key="3">
    <source>
        <dbReference type="EMBL" id="CAL6075774.1"/>
    </source>
</evidence>